<name>A0A6A6AMW4_9PLEO</name>
<evidence type="ECO:0000313" key="4">
    <source>
        <dbReference type="Proteomes" id="UP000799771"/>
    </source>
</evidence>
<dbReference type="OrthoDB" id="5332870at2759"/>
<evidence type="ECO:0000256" key="2">
    <source>
        <dbReference type="SAM" id="MobiDB-lite"/>
    </source>
</evidence>
<protein>
    <submittedName>
        <fullName evidence="3">Uncharacterized protein</fullName>
    </submittedName>
</protein>
<feature type="coiled-coil region" evidence="1">
    <location>
        <begin position="801"/>
        <end position="828"/>
    </location>
</feature>
<gene>
    <name evidence="3" type="ORF">P153DRAFT_383117</name>
</gene>
<evidence type="ECO:0000256" key="1">
    <source>
        <dbReference type="SAM" id="Coils"/>
    </source>
</evidence>
<organism evidence="3 4">
    <name type="scientific">Dothidotthia symphoricarpi CBS 119687</name>
    <dbReference type="NCBI Taxonomy" id="1392245"/>
    <lineage>
        <taxon>Eukaryota</taxon>
        <taxon>Fungi</taxon>
        <taxon>Dikarya</taxon>
        <taxon>Ascomycota</taxon>
        <taxon>Pezizomycotina</taxon>
        <taxon>Dothideomycetes</taxon>
        <taxon>Pleosporomycetidae</taxon>
        <taxon>Pleosporales</taxon>
        <taxon>Dothidotthiaceae</taxon>
        <taxon>Dothidotthia</taxon>
    </lineage>
</organism>
<dbReference type="AlphaFoldDB" id="A0A6A6AMW4"/>
<feature type="region of interest" description="Disordered" evidence="2">
    <location>
        <begin position="892"/>
        <end position="1083"/>
    </location>
</feature>
<evidence type="ECO:0000313" key="3">
    <source>
        <dbReference type="EMBL" id="KAF2132227.1"/>
    </source>
</evidence>
<keyword evidence="1" id="KW-0175">Coiled coil</keyword>
<feature type="region of interest" description="Disordered" evidence="2">
    <location>
        <begin position="708"/>
        <end position="739"/>
    </location>
</feature>
<dbReference type="RefSeq" id="XP_033526614.1">
    <property type="nucleotide sequence ID" value="XM_033670205.1"/>
</dbReference>
<proteinExistence type="predicted"/>
<sequence>MTDIGAELSSELTRIIECPYPASLANLAGLLARTDAHTIRACIHNRPPCAVARLATLVCEALPLWAYTLRVLHSLCHSPEFRDKLLLQNHGLLNALLAKANSSQRDFDDYVELCVLILSRPLPESVSLPTSAQSFFLRVFEKATQKPDLSTLKPVYCMLNGACRQLLGLLPTETRQQFDRELCHILSSNGTGQNSMLLLWCFGIVLLAEHPENVGALQNLRSSFDQPVSTPHLEQQWKTASGRKLFGSTSGLYKTINLTYLSVIWAAKGDVGVTDAEAIEGIRIAVRTLWFVDRDIREGWPKSSALAKNIFPKLPSKILRSGICPALQLEALCFYAMIAGEKYLLPEVVAQYEDCLTQIPSFANADSLGETLSVSLPIFAPHLQENSVRTLLYGILNACISAPTSHQLSNFITLIDGLTTALRSCALLRSKMLLAISSNNLQEKLWSFIHDRSVKESSTCRTNAASLHREVVSATIASLLTLVLTMGPTELSVPHVLVAALIKKQRELPYVSSQCSHILATAPPSISLFQQECTQFTGQHLQDWRDRLKSELESQNFYQRDSVVRSVAQICQDLETRCNTVEEPLRREQERSKELEQQISQLKEQVSSLKSQADDDRYHLEGLEDEKLIMAEEKNRVATKLDELKVEFAEADRAVQETLRTVQEEFHAKELDFRSATFKHEENIRAGANEIEALNGSVSQLRRTLEENKAKQDALHEQHQDLQSRFDESESQLDSERETVFRQSEEIKRLKNQNTDIDNQLLSTETELEVITGRLSDLQVSHQELVQSSEEVLRELEVKYTDDMDAAAAKAEDQSAKLNNELQIALHKGREAKEAYDEVRREFQLLQNSVPPLEAKLQELTEFCTEQEEELEELRTLRRNVLKSFGLATPNPLAIRSAARPQTETNDPQTPRAPREHRRRKSAIQTQDVMPKATGSTQGPPNTTMENVADASSDSHGSQNGPTPKRPKPRPSFKVPAMHTPYTQKPILNSRSLSKKLSPSKRSALRQLSPNRRHTTVGFAASENEEEYQYDETTSARKRRGSLQQPDFDMDDFLAGTPLMTPGRFETGTGRVPDEDDVTTTEL</sequence>
<dbReference type="Proteomes" id="UP000799771">
    <property type="component" value="Unassembled WGS sequence"/>
</dbReference>
<feature type="compositionally biased region" description="Polar residues" evidence="2">
    <location>
        <begin position="923"/>
        <end position="962"/>
    </location>
</feature>
<accession>A0A6A6AMW4</accession>
<feature type="compositionally biased region" description="Acidic residues" evidence="2">
    <location>
        <begin position="1074"/>
        <end position="1083"/>
    </location>
</feature>
<feature type="compositionally biased region" description="Polar residues" evidence="2">
    <location>
        <begin position="900"/>
        <end position="909"/>
    </location>
</feature>
<feature type="coiled-coil region" evidence="1">
    <location>
        <begin position="585"/>
        <end position="612"/>
    </location>
</feature>
<dbReference type="GeneID" id="54410637"/>
<feature type="coiled-coil region" evidence="1">
    <location>
        <begin position="857"/>
        <end position="884"/>
    </location>
</feature>
<reference evidence="3" key="1">
    <citation type="journal article" date="2020" name="Stud. Mycol.">
        <title>101 Dothideomycetes genomes: a test case for predicting lifestyles and emergence of pathogens.</title>
        <authorList>
            <person name="Haridas S."/>
            <person name="Albert R."/>
            <person name="Binder M."/>
            <person name="Bloem J."/>
            <person name="Labutti K."/>
            <person name="Salamov A."/>
            <person name="Andreopoulos B."/>
            <person name="Baker S."/>
            <person name="Barry K."/>
            <person name="Bills G."/>
            <person name="Bluhm B."/>
            <person name="Cannon C."/>
            <person name="Castanera R."/>
            <person name="Culley D."/>
            <person name="Daum C."/>
            <person name="Ezra D."/>
            <person name="Gonzalez J."/>
            <person name="Henrissat B."/>
            <person name="Kuo A."/>
            <person name="Liang C."/>
            <person name="Lipzen A."/>
            <person name="Lutzoni F."/>
            <person name="Magnuson J."/>
            <person name="Mondo S."/>
            <person name="Nolan M."/>
            <person name="Ohm R."/>
            <person name="Pangilinan J."/>
            <person name="Park H.-J."/>
            <person name="Ramirez L."/>
            <person name="Alfaro M."/>
            <person name="Sun H."/>
            <person name="Tritt A."/>
            <person name="Yoshinaga Y."/>
            <person name="Zwiers L.-H."/>
            <person name="Turgeon B."/>
            <person name="Goodwin S."/>
            <person name="Spatafora J."/>
            <person name="Crous P."/>
            <person name="Grigoriev I."/>
        </authorList>
    </citation>
    <scope>NUCLEOTIDE SEQUENCE</scope>
    <source>
        <strain evidence="3">CBS 119687</strain>
    </source>
</reference>
<feature type="compositionally biased region" description="Low complexity" evidence="2">
    <location>
        <begin position="990"/>
        <end position="1006"/>
    </location>
</feature>
<keyword evidence="4" id="KW-1185">Reference proteome</keyword>
<dbReference type="EMBL" id="ML977501">
    <property type="protein sequence ID" value="KAF2132227.1"/>
    <property type="molecule type" value="Genomic_DNA"/>
</dbReference>